<dbReference type="Proteomes" id="UP001454036">
    <property type="component" value="Unassembled WGS sequence"/>
</dbReference>
<name>A0AAV3R644_LITER</name>
<accession>A0AAV3R644</accession>
<keyword evidence="2" id="KW-1185">Reference proteome</keyword>
<dbReference type="EMBL" id="BAABME010024547">
    <property type="protein sequence ID" value="GAA0170432.1"/>
    <property type="molecule type" value="Genomic_DNA"/>
</dbReference>
<reference evidence="1 2" key="1">
    <citation type="submission" date="2024-01" db="EMBL/GenBank/DDBJ databases">
        <title>The complete chloroplast genome sequence of Lithospermum erythrorhizon: insights into the phylogenetic relationship among Boraginaceae species and the maternal lineages of purple gromwells.</title>
        <authorList>
            <person name="Okada T."/>
            <person name="Watanabe K."/>
        </authorList>
    </citation>
    <scope>NUCLEOTIDE SEQUENCE [LARGE SCALE GENOMIC DNA]</scope>
</reference>
<gene>
    <name evidence="1" type="ORF">LIER_40963</name>
</gene>
<evidence type="ECO:0000313" key="2">
    <source>
        <dbReference type="Proteomes" id="UP001454036"/>
    </source>
</evidence>
<dbReference type="AlphaFoldDB" id="A0AAV3R644"/>
<sequence length="137" mass="15959">MRALQGWMEKICSTLYRWIAGTSSGIEIPRHPFGEYVNLPLQKSYYIRCLRWSCHIRYRNLLVALLTCQGLVVRLDWGSVCVGFSPDERRHCRGFSPQMGESLPKLIDHTADNLIRESLYQPYNLWGCELPPRQRSS</sequence>
<organism evidence="1 2">
    <name type="scientific">Lithospermum erythrorhizon</name>
    <name type="common">Purple gromwell</name>
    <name type="synonym">Lithospermum officinale var. erythrorhizon</name>
    <dbReference type="NCBI Taxonomy" id="34254"/>
    <lineage>
        <taxon>Eukaryota</taxon>
        <taxon>Viridiplantae</taxon>
        <taxon>Streptophyta</taxon>
        <taxon>Embryophyta</taxon>
        <taxon>Tracheophyta</taxon>
        <taxon>Spermatophyta</taxon>
        <taxon>Magnoliopsida</taxon>
        <taxon>eudicotyledons</taxon>
        <taxon>Gunneridae</taxon>
        <taxon>Pentapetalae</taxon>
        <taxon>asterids</taxon>
        <taxon>lamiids</taxon>
        <taxon>Boraginales</taxon>
        <taxon>Boraginaceae</taxon>
        <taxon>Boraginoideae</taxon>
        <taxon>Lithospermeae</taxon>
        <taxon>Lithospermum</taxon>
    </lineage>
</organism>
<comment type="caution">
    <text evidence="1">The sequence shown here is derived from an EMBL/GenBank/DDBJ whole genome shotgun (WGS) entry which is preliminary data.</text>
</comment>
<proteinExistence type="predicted"/>
<evidence type="ECO:0000313" key="1">
    <source>
        <dbReference type="EMBL" id="GAA0170432.1"/>
    </source>
</evidence>
<protein>
    <submittedName>
        <fullName evidence="1">Uncharacterized protein</fullName>
    </submittedName>
</protein>